<organism evidence="1">
    <name type="scientific">Rhizophora mucronata</name>
    <name type="common">Asiatic mangrove</name>
    <dbReference type="NCBI Taxonomy" id="61149"/>
    <lineage>
        <taxon>Eukaryota</taxon>
        <taxon>Viridiplantae</taxon>
        <taxon>Streptophyta</taxon>
        <taxon>Embryophyta</taxon>
        <taxon>Tracheophyta</taxon>
        <taxon>Spermatophyta</taxon>
        <taxon>Magnoliopsida</taxon>
        <taxon>eudicotyledons</taxon>
        <taxon>Gunneridae</taxon>
        <taxon>Pentapetalae</taxon>
        <taxon>rosids</taxon>
        <taxon>fabids</taxon>
        <taxon>Malpighiales</taxon>
        <taxon>Rhizophoraceae</taxon>
        <taxon>Rhizophora</taxon>
    </lineage>
</organism>
<evidence type="ECO:0000313" key="1">
    <source>
        <dbReference type="EMBL" id="MBX71175.1"/>
    </source>
</evidence>
<dbReference type="EMBL" id="GGEC01090691">
    <property type="protein sequence ID" value="MBX71175.1"/>
    <property type="molecule type" value="Transcribed_RNA"/>
</dbReference>
<proteinExistence type="predicted"/>
<sequence>MHHMKNSEMLHKIDKLKGQ</sequence>
<protein>
    <submittedName>
        <fullName evidence="1">Uncharacterized protein</fullName>
    </submittedName>
</protein>
<reference evidence="1" key="1">
    <citation type="submission" date="2018-02" db="EMBL/GenBank/DDBJ databases">
        <title>Rhizophora mucronata_Transcriptome.</title>
        <authorList>
            <person name="Meera S.P."/>
            <person name="Sreeshan A."/>
            <person name="Augustine A."/>
        </authorList>
    </citation>
    <scope>NUCLEOTIDE SEQUENCE</scope>
    <source>
        <tissue evidence="1">Leaf</tissue>
    </source>
</reference>
<accession>A0A2P2QW41</accession>
<dbReference type="AlphaFoldDB" id="A0A2P2QW41"/>
<name>A0A2P2QW41_RHIMU</name>